<keyword evidence="1 4" id="KW-0436">Ligase</keyword>
<reference evidence="5 6" key="1">
    <citation type="submission" date="2020-08" db="EMBL/GenBank/DDBJ databases">
        <title>Streptomycin Non-resistant strain, P. mexicana.</title>
        <authorList>
            <person name="Ganesh-Kumar S."/>
            <person name="Zhe T."/>
            <person name="Yu Z."/>
            <person name="Min Y."/>
        </authorList>
    </citation>
    <scope>NUCLEOTIDE SEQUENCE [LARGE SCALE GENOMIC DNA]</scope>
    <source>
        <strain evidence="5 6">GTZY2</strain>
    </source>
</reference>
<gene>
    <name evidence="5" type="ORF">IAE60_09425</name>
</gene>
<dbReference type="NCBIfam" id="NF010039">
    <property type="entry name" value="PRK13515.1"/>
    <property type="match status" value="1"/>
</dbReference>
<proteinExistence type="inferred from homology"/>
<dbReference type="EC" id="6.3.2.2" evidence="4"/>
<dbReference type="GO" id="GO:0004357">
    <property type="term" value="F:glutamate-cysteine ligase activity"/>
    <property type="evidence" value="ECO:0007669"/>
    <property type="project" value="UniProtKB-EC"/>
</dbReference>
<keyword evidence="3 4" id="KW-0067">ATP-binding</keyword>
<dbReference type="InterPro" id="IPR011793">
    <property type="entry name" value="YbdK"/>
</dbReference>
<comment type="function">
    <text evidence="4">ATP-dependent carboxylate-amine ligase which exhibits weak glutamate--cysteine ligase activity.</text>
</comment>
<dbReference type="Pfam" id="PF04107">
    <property type="entry name" value="GCS2"/>
    <property type="match status" value="1"/>
</dbReference>
<dbReference type="HAMAP" id="MF_01609">
    <property type="entry name" value="Glu_cys_ligase_2"/>
    <property type="match status" value="1"/>
</dbReference>
<evidence type="ECO:0000313" key="5">
    <source>
        <dbReference type="EMBL" id="QNN76198.1"/>
    </source>
</evidence>
<keyword evidence="2 4" id="KW-0547">Nucleotide-binding</keyword>
<dbReference type="EMBL" id="CP060731">
    <property type="protein sequence ID" value="QNN76198.1"/>
    <property type="molecule type" value="Genomic_DNA"/>
</dbReference>
<dbReference type="GO" id="GO:0005524">
    <property type="term" value="F:ATP binding"/>
    <property type="evidence" value="ECO:0007669"/>
    <property type="project" value="UniProtKB-KW"/>
</dbReference>
<accession>A0A7G9T7X3</accession>
<dbReference type="RefSeq" id="WP_187572061.1">
    <property type="nucleotide sequence ID" value="NZ_CP060731.1"/>
</dbReference>
<dbReference type="InterPro" id="IPR006336">
    <property type="entry name" value="GCS2"/>
</dbReference>
<dbReference type="SUPFAM" id="SSF55931">
    <property type="entry name" value="Glutamine synthetase/guanido kinase"/>
    <property type="match status" value="1"/>
</dbReference>
<dbReference type="GeneID" id="81471187"/>
<dbReference type="InterPro" id="IPR014746">
    <property type="entry name" value="Gln_synth/guanido_kin_cat_dom"/>
</dbReference>
<dbReference type="PANTHER" id="PTHR36510">
    <property type="entry name" value="GLUTAMATE--CYSTEINE LIGASE 2-RELATED"/>
    <property type="match status" value="1"/>
</dbReference>
<dbReference type="Proteomes" id="UP000515838">
    <property type="component" value="Chromosome"/>
</dbReference>
<comment type="catalytic activity">
    <reaction evidence="4">
        <text>L-cysteine + L-glutamate + ATP = gamma-L-glutamyl-L-cysteine + ADP + phosphate + H(+)</text>
        <dbReference type="Rhea" id="RHEA:13285"/>
        <dbReference type="ChEBI" id="CHEBI:15378"/>
        <dbReference type="ChEBI" id="CHEBI:29985"/>
        <dbReference type="ChEBI" id="CHEBI:30616"/>
        <dbReference type="ChEBI" id="CHEBI:35235"/>
        <dbReference type="ChEBI" id="CHEBI:43474"/>
        <dbReference type="ChEBI" id="CHEBI:58173"/>
        <dbReference type="ChEBI" id="CHEBI:456216"/>
        <dbReference type="EC" id="6.3.2.2"/>
    </reaction>
</comment>
<protein>
    <recommendedName>
        <fullName evidence="4">Putative glutamate--cysteine ligase 2</fullName>
        <ecNumber evidence="4">6.3.2.2</ecNumber>
    </recommendedName>
    <alternativeName>
        <fullName evidence="4">Gamma-glutamylcysteine synthetase 2</fullName>
        <shortName evidence="4">GCS 2</shortName>
        <shortName evidence="4">Gamma-GCS 2</shortName>
    </alternativeName>
</protein>
<organism evidence="5 6">
    <name type="scientific">Pseudoxanthomonas mexicana</name>
    <dbReference type="NCBI Taxonomy" id="128785"/>
    <lineage>
        <taxon>Bacteria</taxon>
        <taxon>Pseudomonadati</taxon>
        <taxon>Pseudomonadota</taxon>
        <taxon>Gammaproteobacteria</taxon>
        <taxon>Lysobacterales</taxon>
        <taxon>Lysobacteraceae</taxon>
        <taxon>Pseudoxanthomonas</taxon>
    </lineage>
</organism>
<dbReference type="Gene3D" id="3.30.590.20">
    <property type="match status" value="1"/>
</dbReference>
<evidence type="ECO:0000256" key="2">
    <source>
        <dbReference type="ARBA" id="ARBA00022741"/>
    </source>
</evidence>
<name>A0A7G9T7X3_PSEMX</name>
<dbReference type="PANTHER" id="PTHR36510:SF1">
    <property type="entry name" value="GLUTAMATE--CYSTEINE LIGASE 2-RELATED"/>
    <property type="match status" value="1"/>
</dbReference>
<sequence>MTSTSGPAAHPYTFGLEEEYFLVRRNGRRLRHMPRRFFTECREALGERFGSEMLQTQVEVQTLVHDDPDTAEEDLRTLRRSVAAVAERHGLGIVAAGTHPSAQWRGQLSTDKPHYDHVMGELQMLGQRNLLCGLHVHVQPADPGRRVELMARMQPFLPLLLALSTSSPFWMGHATGLMGYRQTAYQEIPRTGLPPLFRDQTEYDHYVQRMTDGRAIQDASFLWWALRPSRAFPTLELRVTDACTDLCDALAIAQLYRCLVRHLERRPSLYADLHAGDQAIVAENLWRAQRHGFDAGLIDLGSRRLVAVREMLENTLEALDDDIRALACERQVERVWRILEEGTSAHAQLQRYRERRDAGDSHAAALSHVVHWLADASAPA</sequence>
<comment type="similarity">
    <text evidence="4">Belongs to the glutamate--cysteine ligase type 2 family. YbdK subfamily.</text>
</comment>
<evidence type="ECO:0000256" key="3">
    <source>
        <dbReference type="ARBA" id="ARBA00022840"/>
    </source>
</evidence>
<dbReference type="AlphaFoldDB" id="A0A7G9T7X3"/>
<dbReference type="GO" id="GO:0042398">
    <property type="term" value="P:modified amino acid biosynthetic process"/>
    <property type="evidence" value="ECO:0007669"/>
    <property type="project" value="InterPro"/>
</dbReference>
<dbReference type="InterPro" id="IPR050141">
    <property type="entry name" value="GCL_type2/YbdK_subfam"/>
</dbReference>
<evidence type="ECO:0000256" key="4">
    <source>
        <dbReference type="HAMAP-Rule" id="MF_01609"/>
    </source>
</evidence>
<dbReference type="NCBIfam" id="TIGR02050">
    <property type="entry name" value="gshA_cyan_rel"/>
    <property type="match status" value="1"/>
</dbReference>
<evidence type="ECO:0000313" key="6">
    <source>
        <dbReference type="Proteomes" id="UP000515838"/>
    </source>
</evidence>
<evidence type="ECO:0000256" key="1">
    <source>
        <dbReference type="ARBA" id="ARBA00022598"/>
    </source>
</evidence>